<gene>
    <name evidence="1" type="ORF">F0562_023721</name>
</gene>
<dbReference type="AlphaFoldDB" id="A0A5J5BIJ3"/>
<proteinExistence type="predicted"/>
<sequence length="81" mass="8691">MVVVRAFFLNIPDFDLVCIGWRLVLVEAGLRVVVDGGSGQDVVTEVEDSVGVGTGELVLGRVCKSCWRRIGLILNGGCDEL</sequence>
<reference evidence="1 2" key="1">
    <citation type="submission" date="2019-09" db="EMBL/GenBank/DDBJ databases">
        <title>A chromosome-level genome assembly of the Chinese tupelo Nyssa sinensis.</title>
        <authorList>
            <person name="Yang X."/>
            <person name="Kang M."/>
            <person name="Yang Y."/>
            <person name="Xiong H."/>
            <person name="Wang M."/>
            <person name="Zhang Z."/>
            <person name="Wang Z."/>
            <person name="Wu H."/>
            <person name="Ma T."/>
            <person name="Liu J."/>
            <person name="Xi Z."/>
        </authorList>
    </citation>
    <scope>NUCLEOTIDE SEQUENCE [LARGE SCALE GENOMIC DNA]</scope>
    <source>
        <strain evidence="1">J267</strain>
        <tissue evidence="1">Leaf</tissue>
    </source>
</reference>
<protein>
    <submittedName>
        <fullName evidence="1">Uncharacterized protein</fullName>
    </submittedName>
</protein>
<name>A0A5J5BIJ3_9ASTE</name>
<dbReference type="EMBL" id="CM018035">
    <property type="protein sequence ID" value="KAA8542569.1"/>
    <property type="molecule type" value="Genomic_DNA"/>
</dbReference>
<accession>A0A5J5BIJ3</accession>
<organism evidence="1 2">
    <name type="scientific">Nyssa sinensis</name>
    <dbReference type="NCBI Taxonomy" id="561372"/>
    <lineage>
        <taxon>Eukaryota</taxon>
        <taxon>Viridiplantae</taxon>
        <taxon>Streptophyta</taxon>
        <taxon>Embryophyta</taxon>
        <taxon>Tracheophyta</taxon>
        <taxon>Spermatophyta</taxon>
        <taxon>Magnoliopsida</taxon>
        <taxon>eudicotyledons</taxon>
        <taxon>Gunneridae</taxon>
        <taxon>Pentapetalae</taxon>
        <taxon>asterids</taxon>
        <taxon>Cornales</taxon>
        <taxon>Nyssaceae</taxon>
        <taxon>Nyssa</taxon>
    </lineage>
</organism>
<keyword evidence="2" id="KW-1185">Reference proteome</keyword>
<evidence type="ECO:0000313" key="1">
    <source>
        <dbReference type="EMBL" id="KAA8542569.1"/>
    </source>
</evidence>
<evidence type="ECO:0000313" key="2">
    <source>
        <dbReference type="Proteomes" id="UP000325577"/>
    </source>
</evidence>
<dbReference type="Proteomes" id="UP000325577">
    <property type="component" value="Linkage Group LG12"/>
</dbReference>